<feature type="transmembrane region" description="Helical" evidence="1">
    <location>
        <begin position="416"/>
        <end position="434"/>
    </location>
</feature>
<reference evidence="3" key="1">
    <citation type="submission" date="2014-07" db="EMBL/GenBank/DDBJ databases">
        <title>Methanogenic archaea and the global carbon cycle.</title>
        <authorList>
            <person name="Henriksen J.R."/>
            <person name="Luke J."/>
            <person name="Reinhart S."/>
            <person name="Benedict M.N."/>
            <person name="Youngblut N.D."/>
            <person name="Metcalf M.E."/>
            <person name="Whitaker R.J."/>
            <person name="Metcalf W.W."/>
        </authorList>
    </citation>
    <scope>NUCLEOTIDE SEQUENCE [LARGE SCALE GENOMIC DNA]</scope>
    <source>
        <strain evidence="3">3</strain>
    </source>
</reference>
<dbReference type="Pfam" id="PF07885">
    <property type="entry name" value="Ion_trans_2"/>
    <property type="match status" value="1"/>
</dbReference>
<dbReference type="SUPFAM" id="SSF81324">
    <property type="entry name" value="Voltage-gated potassium channels"/>
    <property type="match status" value="1"/>
</dbReference>
<keyword evidence="1" id="KW-1133">Transmembrane helix</keyword>
<dbReference type="STRING" id="1434107.MSBR3_3401"/>
<evidence type="ECO:0000313" key="3">
    <source>
        <dbReference type="EMBL" id="AKB83979.1"/>
    </source>
</evidence>
<protein>
    <recommendedName>
        <fullName evidence="2">Potassium channel domain-containing protein</fullName>
    </recommendedName>
</protein>
<evidence type="ECO:0000259" key="2">
    <source>
        <dbReference type="Pfam" id="PF07885"/>
    </source>
</evidence>
<dbReference type="Gene3D" id="1.10.287.70">
    <property type="match status" value="1"/>
</dbReference>
<organism evidence="3 4">
    <name type="scientific">Methanosarcina barkeri 3</name>
    <dbReference type="NCBI Taxonomy" id="1434107"/>
    <lineage>
        <taxon>Archaea</taxon>
        <taxon>Methanobacteriati</taxon>
        <taxon>Methanobacteriota</taxon>
        <taxon>Stenosarchaea group</taxon>
        <taxon>Methanomicrobia</taxon>
        <taxon>Methanosarcinales</taxon>
        <taxon>Methanosarcinaceae</taxon>
        <taxon>Methanosarcina</taxon>
    </lineage>
</organism>
<dbReference type="EMBL" id="CP009517">
    <property type="protein sequence ID" value="AKB83979.1"/>
    <property type="molecule type" value="Genomic_DNA"/>
</dbReference>
<keyword evidence="4" id="KW-1185">Reference proteome</keyword>
<keyword evidence="1" id="KW-0812">Transmembrane</keyword>
<dbReference type="InterPro" id="IPR013099">
    <property type="entry name" value="K_chnl_dom"/>
</dbReference>
<dbReference type="KEGG" id="mbak:MSBR3_3401"/>
<dbReference type="PATRIC" id="fig|1434107.4.peg.4271"/>
<evidence type="ECO:0000313" key="4">
    <source>
        <dbReference type="Proteomes" id="UP000033066"/>
    </source>
</evidence>
<gene>
    <name evidence="3" type="ORF">MSBR3_3401</name>
</gene>
<proteinExistence type="predicted"/>
<feature type="domain" description="Potassium channel" evidence="2">
    <location>
        <begin position="480"/>
        <end position="537"/>
    </location>
</feature>
<dbReference type="AlphaFoldDB" id="A0A0E3WZ01"/>
<dbReference type="InterPro" id="IPR001646">
    <property type="entry name" value="5peptide_repeat"/>
</dbReference>
<evidence type="ECO:0000256" key="1">
    <source>
        <dbReference type="SAM" id="Phobius"/>
    </source>
</evidence>
<feature type="transmembrane region" description="Helical" evidence="1">
    <location>
        <begin position="513"/>
        <end position="535"/>
    </location>
</feature>
<dbReference type="HOGENOM" id="CLU_037711_1_0_2"/>
<dbReference type="Proteomes" id="UP000033066">
    <property type="component" value="Chromosome"/>
</dbReference>
<accession>A0A0E3WZ01</accession>
<sequence>MCQMKCQKLFFWTLLSFFVLTFMPMVCLADEYREIQASKILNQIEKGEDVNLTNCRIIGEFNLNEIKLENVPTPKYNELKYNESLKSGYCYSEGFLEPKNIKVIKSNIIIHNSIFENNLDFSNCLFTKSFSFVNVNCSSAANFRTTTFGDSAVFGECNFDSFADFSFTTFGDYANFMGSTFGDYAYFSFATFGNSANFMKSIFGNSAYFSSSTFGSSANFSLATFGDSASFQHSIFGDSANFMKSTFGDYTDFTYSTFGDSAAFVFATFGDYANFRYSTFGDSASFSYSAFDDSAFFEEVSFSNTSYFQWANFDDAVDFSGTLFNEVTLNGTDFKEMRVSWNSLENSLVFDGPTYVKLIQNFRSLEQFEDADAAYYQYRKCCQAEKSWTPFSKEGSKWCDILMWFTCGYGVKPFRSFHLGGLIVLLFSFIYLGFPIASWRNRKNAESAQKSIIKTLLSLIPKIDWPNPGISRLSDNNDSNQKVTFWDSFYFSMVTFTTVGYGDWYPKDNFRKWVMFEGFLGWVTLGLFLVTLTNVMMRP</sequence>
<dbReference type="Pfam" id="PF13576">
    <property type="entry name" value="Pentapeptide_3"/>
    <property type="match status" value="1"/>
</dbReference>
<keyword evidence="1" id="KW-0472">Membrane</keyword>
<name>A0A0E3WZ01_METBA</name>